<proteinExistence type="predicted"/>
<keyword evidence="1" id="KW-0472">Membrane</keyword>
<name>A0A3A5MPF2_9MICO</name>
<dbReference type="EMBL" id="QZVS01000050">
    <property type="protein sequence ID" value="RJT91222.1"/>
    <property type="molecule type" value="Genomic_DNA"/>
</dbReference>
<evidence type="ECO:0000313" key="3">
    <source>
        <dbReference type="Proteomes" id="UP000272015"/>
    </source>
</evidence>
<dbReference type="Proteomes" id="UP000272015">
    <property type="component" value="Unassembled WGS sequence"/>
</dbReference>
<dbReference type="AlphaFoldDB" id="A0A3A5MPF2"/>
<organism evidence="2 3">
    <name type="scientific">Cryobacterium melibiosiphilum</name>
    <dbReference type="NCBI Taxonomy" id="995039"/>
    <lineage>
        <taxon>Bacteria</taxon>
        <taxon>Bacillati</taxon>
        <taxon>Actinomycetota</taxon>
        <taxon>Actinomycetes</taxon>
        <taxon>Micrococcales</taxon>
        <taxon>Microbacteriaceae</taxon>
        <taxon>Cryobacterium</taxon>
    </lineage>
</organism>
<sequence length="69" mass="7342">MNHILLPAAIAVLVVGAVRSCTGWVLSNYFESVPLIVGRWVLSTGLGLLALGVLLYAWPMFLGFSAQPA</sequence>
<keyword evidence="3" id="KW-1185">Reference proteome</keyword>
<protein>
    <submittedName>
        <fullName evidence="2">Uncharacterized protein</fullName>
    </submittedName>
</protein>
<gene>
    <name evidence="2" type="ORF">D6T64_02315</name>
</gene>
<accession>A0A3A5MPF2</accession>
<evidence type="ECO:0000313" key="2">
    <source>
        <dbReference type="EMBL" id="RJT91222.1"/>
    </source>
</evidence>
<reference evidence="2 3" key="1">
    <citation type="submission" date="2018-09" db="EMBL/GenBank/DDBJ databases">
        <title>Novel species of Cryobacterium.</title>
        <authorList>
            <person name="Liu Q."/>
            <person name="Xin Y.-H."/>
        </authorList>
    </citation>
    <scope>NUCLEOTIDE SEQUENCE [LARGE SCALE GENOMIC DNA]</scope>
    <source>
        <strain evidence="2 3">Hh39</strain>
    </source>
</reference>
<keyword evidence="1" id="KW-0812">Transmembrane</keyword>
<comment type="caution">
    <text evidence="2">The sequence shown here is derived from an EMBL/GenBank/DDBJ whole genome shotgun (WGS) entry which is preliminary data.</text>
</comment>
<feature type="transmembrane region" description="Helical" evidence="1">
    <location>
        <begin position="36"/>
        <end position="58"/>
    </location>
</feature>
<keyword evidence="1" id="KW-1133">Transmembrane helix</keyword>
<evidence type="ECO:0000256" key="1">
    <source>
        <dbReference type="SAM" id="Phobius"/>
    </source>
</evidence>